<evidence type="ECO:0000256" key="1">
    <source>
        <dbReference type="SAM" id="MobiDB-lite"/>
    </source>
</evidence>
<dbReference type="AlphaFoldDB" id="A0A6J2UC43"/>
<keyword evidence="4" id="KW-1185">Reference proteome</keyword>
<dbReference type="InterPro" id="IPR039932">
    <property type="entry name" value="Spink4-like"/>
</dbReference>
<keyword evidence="2" id="KW-0732">Signal</keyword>
<dbReference type="RefSeq" id="XP_030386051.1">
    <property type="nucleotide sequence ID" value="XM_030530191.1"/>
</dbReference>
<dbReference type="InterPro" id="IPR036058">
    <property type="entry name" value="Kazal_dom_sf"/>
</dbReference>
<dbReference type="PANTHER" id="PTHR21179:SF1">
    <property type="entry name" value="KAZ1-TYPE SERINE PROTEASE INHIBITOR-LIKE PROTEIN TYPE EPSILON-RELATED"/>
    <property type="match status" value="1"/>
</dbReference>
<feature type="compositionally biased region" description="Polar residues" evidence="1">
    <location>
        <begin position="34"/>
        <end position="43"/>
    </location>
</feature>
<feature type="domain" description="Kazal-like" evidence="3">
    <location>
        <begin position="75"/>
        <end position="128"/>
    </location>
</feature>
<organism evidence="4 5">
    <name type="scientific">Drosophila lebanonensis</name>
    <name type="common">Fruit fly</name>
    <name type="synonym">Scaptodrosophila lebanonensis</name>
    <dbReference type="NCBI Taxonomy" id="7225"/>
    <lineage>
        <taxon>Eukaryota</taxon>
        <taxon>Metazoa</taxon>
        <taxon>Ecdysozoa</taxon>
        <taxon>Arthropoda</taxon>
        <taxon>Hexapoda</taxon>
        <taxon>Insecta</taxon>
        <taxon>Pterygota</taxon>
        <taxon>Neoptera</taxon>
        <taxon>Endopterygota</taxon>
        <taxon>Diptera</taxon>
        <taxon>Brachycera</taxon>
        <taxon>Muscomorpha</taxon>
        <taxon>Ephydroidea</taxon>
        <taxon>Drosophilidae</taxon>
        <taxon>Scaptodrosophila</taxon>
    </lineage>
</organism>
<sequence length="129" mass="13900">MKSVCAFALLLTAAAAYPQFWNQNPNWNSNQNFDTNLAQNSRFPTRPAPPTNTFPIATNDGSSTTPRPTTPTTASPQYLACLQSCPATSEYNPICGSDNINYHNNGRLDCAVRCGQNVVAVRSGTCSPL</sequence>
<reference evidence="5" key="1">
    <citation type="submission" date="2025-08" db="UniProtKB">
        <authorList>
            <consortium name="RefSeq"/>
        </authorList>
    </citation>
    <scope>IDENTIFICATION</scope>
    <source>
        <strain evidence="5">11010-0011.00</strain>
        <tissue evidence="5">Whole body</tissue>
    </source>
</reference>
<feature type="region of interest" description="Disordered" evidence="1">
    <location>
        <begin position="28"/>
        <end position="73"/>
    </location>
</feature>
<evidence type="ECO:0000313" key="5">
    <source>
        <dbReference type="RefSeq" id="XP_030386051.1"/>
    </source>
</evidence>
<dbReference type="Gene3D" id="3.30.60.30">
    <property type="match status" value="1"/>
</dbReference>
<name>A0A6J2UC43_DROLE</name>
<dbReference type="SUPFAM" id="SSF100895">
    <property type="entry name" value="Kazal-type serine protease inhibitors"/>
    <property type="match status" value="1"/>
</dbReference>
<evidence type="ECO:0000313" key="4">
    <source>
        <dbReference type="Proteomes" id="UP000504634"/>
    </source>
</evidence>
<accession>A0A6J2UC43</accession>
<feature type="compositionally biased region" description="Low complexity" evidence="1">
    <location>
        <begin position="62"/>
        <end position="73"/>
    </location>
</feature>
<dbReference type="OrthoDB" id="6513408at2759"/>
<dbReference type="PANTHER" id="PTHR21179">
    <property type="entry name" value="SERINE-TYPE ENDOPEPTIDASE INHIBITOR"/>
    <property type="match status" value="1"/>
</dbReference>
<dbReference type="GO" id="GO:0004867">
    <property type="term" value="F:serine-type endopeptidase inhibitor activity"/>
    <property type="evidence" value="ECO:0007669"/>
    <property type="project" value="InterPro"/>
</dbReference>
<gene>
    <name evidence="5" type="primary">LOC115632900</name>
</gene>
<proteinExistence type="predicted"/>
<protein>
    <submittedName>
        <fullName evidence="5">Uncharacterized protein LOC115632900</fullName>
    </submittedName>
</protein>
<dbReference type="Pfam" id="PF00050">
    <property type="entry name" value="Kazal_1"/>
    <property type="match status" value="1"/>
</dbReference>
<dbReference type="InterPro" id="IPR002350">
    <property type="entry name" value="Kazal_dom"/>
</dbReference>
<dbReference type="PROSITE" id="PS51465">
    <property type="entry name" value="KAZAL_2"/>
    <property type="match status" value="1"/>
</dbReference>
<dbReference type="Proteomes" id="UP000504634">
    <property type="component" value="Unplaced"/>
</dbReference>
<feature type="signal peptide" evidence="2">
    <location>
        <begin position="1"/>
        <end position="16"/>
    </location>
</feature>
<feature type="chain" id="PRO_5027050232" evidence="2">
    <location>
        <begin position="17"/>
        <end position="129"/>
    </location>
</feature>
<evidence type="ECO:0000256" key="2">
    <source>
        <dbReference type="SAM" id="SignalP"/>
    </source>
</evidence>
<evidence type="ECO:0000259" key="3">
    <source>
        <dbReference type="PROSITE" id="PS51465"/>
    </source>
</evidence>
<dbReference type="GeneID" id="115632900"/>